<reference evidence="3 4" key="1">
    <citation type="submission" date="2019-08" db="EMBL/GenBank/DDBJ databases">
        <title>Amphibian skin-associated Pigmentiphaga: genome sequence and occurrence across geography and hosts.</title>
        <authorList>
            <person name="Bletz M.C."/>
            <person name="Bunk B."/>
            <person name="Sproeer C."/>
            <person name="Biwer P."/>
            <person name="Reiter S."/>
            <person name="Rabemananjara F.C.E."/>
            <person name="Schulz S."/>
            <person name="Overmann J."/>
            <person name="Vences M."/>
        </authorList>
    </citation>
    <scope>NUCLEOTIDE SEQUENCE [LARGE SCALE GENOMIC DNA]</scope>
    <source>
        <strain evidence="3 4">Mada1488</strain>
    </source>
</reference>
<dbReference type="GO" id="GO:0016853">
    <property type="term" value="F:isomerase activity"/>
    <property type="evidence" value="ECO:0007669"/>
    <property type="project" value="UniProtKB-KW"/>
</dbReference>
<accession>A0A5C0AVJ6</accession>
<evidence type="ECO:0000313" key="4">
    <source>
        <dbReference type="Proteomes" id="UP000325161"/>
    </source>
</evidence>
<sequence>MIPRKIPAVYMRGGTSNGVFFHAGDLPRDPAMRDALLLRLMGSPDPYGRHADGMGGASLATSKVVLVKRSSRPDCDVEYLFGQVSIDQPVIDWSGNSANLSAAIGPFALQEGLVSPEEGTTTVRVWQANLGERILAHVPVRHGEVVEDGDFMEDGVPFAGAEITLDFCDDRREPILPTGAAQELLEVPGVGTFRVTMITAGAPTVFVKAADIGLSARESTDSFTGEAAILARLEAIRAAAAVRMGLAASMQTATRDRPSTPKIAWVAAPASYRTASGREVAREECDVLARMMSMGSLHHGFTGAGSVALAVAASVPGSVVSEVARTLPAVPTRIGHASGVLAVGAMVSHQPAGWVMENASMSHSARRLMSGWLHIPNSVR</sequence>
<dbReference type="RefSeq" id="WP_148814007.1">
    <property type="nucleotide sequence ID" value="NZ_CP043046.1"/>
</dbReference>
<dbReference type="AlphaFoldDB" id="A0A5C0AVJ6"/>
<keyword evidence="2 3" id="KW-0413">Isomerase</keyword>
<protein>
    <submittedName>
        <fullName evidence="3">2-methylaconitate cis-trans isomerase PrpF</fullName>
    </submittedName>
</protein>
<dbReference type="Pfam" id="PF04303">
    <property type="entry name" value="PrpF"/>
    <property type="match status" value="1"/>
</dbReference>
<dbReference type="PANTHER" id="PTHR43709">
    <property type="entry name" value="ACONITATE ISOMERASE-RELATED"/>
    <property type="match status" value="1"/>
</dbReference>
<gene>
    <name evidence="3" type="ORF">FXN63_07050</name>
</gene>
<dbReference type="Proteomes" id="UP000325161">
    <property type="component" value="Chromosome"/>
</dbReference>
<comment type="similarity">
    <text evidence="1">Belongs to the PrpF family.</text>
</comment>
<keyword evidence="4" id="KW-1185">Reference proteome</keyword>
<evidence type="ECO:0000256" key="1">
    <source>
        <dbReference type="ARBA" id="ARBA00007673"/>
    </source>
</evidence>
<dbReference type="KEGG" id="pacr:FXN63_07050"/>
<evidence type="ECO:0000313" key="3">
    <source>
        <dbReference type="EMBL" id="QEI05624.1"/>
    </source>
</evidence>
<dbReference type="InterPro" id="IPR007400">
    <property type="entry name" value="PrpF-like"/>
</dbReference>
<evidence type="ECO:0000256" key="2">
    <source>
        <dbReference type="ARBA" id="ARBA00023235"/>
    </source>
</evidence>
<proteinExistence type="inferred from homology"/>
<name>A0A5C0AVJ6_9BURK</name>
<dbReference type="PANTHER" id="PTHR43709:SF2">
    <property type="entry name" value="DUF453 DOMAIN PROTEIN (AFU_ORTHOLOGUE AFUA_6G00360)"/>
    <property type="match status" value="1"/>
</dbReference>
<dbReference type="Gene3D" id="3.10.310.10">
    <property type="entry name" value="Diaminopimelate Epimerase, Chain A, domain 1"/>
    <property type="match status" value="2"/>
</dbReference>
<dbReference type="OrthoDB" id="8673270at2"/>
<organism evidence="3 4">
    <name type="scientific">Pigmentiphaga aceris</name>
    <dbReference type="NCBI Taxonomy" id="1940612"/>
    <lineage>
        <taxon>Bacteria</taxon>
        <taxon>Pseudomonadati</taxon>
        <taxon>Pseudomonadota</taxon>
        <taxon>Betaproteobacteria</taxon>
        <taxon>Burkholderiales</taxon>
        <taxon>Alcaligenaceae</taxon>
        <taxon>Pigmentiphaga</taxon>
    </lineage>
</organism>
<dbReference type="SUPFAM" id="SSF54506">
    <property type="entry name" value="Diaminopimelate epimerase-like"/>
    <property type="match status" value="2"/>
</dbReference>
<dbReference type="EMBL" id="CP043046">
    <property type="protein sequence ID" value="QEI05624.1"/>
    <property type="molecule type" value="Genomic_DNA"/>
</dbReference>